<evidence type="ECO:0000313" key="1">
    <source>
        <dbReference type="EMBL" id="HCY80719.1"/>
    </source>
</evidence>
<organism evidence="1 2">
    <name type="scientific">Xanthomarina gelatinilytica</name>
    <dbReference type="NCBI Taxonomy" id="1137281"/>
    <lineage>
        <taxon>Bacteria</taxon>
        <taxon>Pseudomonadati</taxon>
        <taxon>Bacteroidota</taxon>
        <taxon>Flavobacteriia</taxon>
        <taxon>Flavobacteriales</taxon>
        <taxon>Flavobacteriaceae</taxon>
        <taxon>Xanthomarina</taxon>
    </lineage>
</organism>
<accession>A0A3D6BR80</accession>
<sequence length="59" mass="7177">QLKFQTKEESNRQQEEAFLKLPKSERVWLFFELMQKSKTLPVKERPSKPENFIINIQLK</sequence>
<name>A0A3D6BR80_9FLAO</name>
<evidence type="ECO:0000313" key="2">
    <source>
        <dbReference type="Proteomes" id="UP000263268"/>
    </source>
</evidence>
<protein>
    <submittedName>
        <fullName evidence="1">Uncharacterized protein</fullName>
    </submittedName>
</protein>
<dbReference type="AlphaFoldDB" id="A0A3D6BR80"/>
<dbReference type="EMBL" id="DPRK01000059">
    <property type="protein sequence ID" value="HCY80719.1"/>
    <property type="molecule type" value="Genomic_DNA"/>
</dbReference>
<dbReference type="Proteomes" id="UP000263268">
    <property type="component" value="Unassembled WGS sequence"/>
</dbReference>
<comment type="caution">
    <text evidence="1">The sequence shown here is derived from an EMBL/GenBank/DDBJ whole genome shotgun (WGS) entry which is preliminary data.</text>
</comment>
<feature type="non-terminal residue" evidence="1">
    <location>
        <position position="1"/>
    </location>
</feature>
<gene>
    <name evidence="1" type="ORF">DHV22_03500</name>
</gene>
<proteinExistence type="predicted"/>
<reference evidence="1 2" key="1">
    <citation type="journal article" date="2018" name="Nat. Biotechnol.">
        <title>A standardized bacterial taxonomy based on genome phylogeny substantially revises the tree of life.</title>
        <authorList>
            <person name="Parks D.H."/>
            <person name="Chuvochina M."/>
            <person name="Waite D.W."/>
            <person name="Rinke C."/>
            <person name="Skarshewski A."/>
            <person name="Chaumeil P.A."/>
            <person name="Hugenholtz P."/>
        </authorList>
    </citation>
    <scope>NUCLEOTIDE SEQUENCE [LARGE SCALE GENOMIC DNA]</scope>
    <source>
        <strain evidence="1">UBA10227</strain>
    </source>
</reference>